<dbReference type="GO" id="GO:0033748">
    <property type="term" value="F:hydrogenase (acceptor) activity"/>
    <property type="evidence" value="ECO:0007669"/>
    <property type="project" value="UniProtKB-EC"/>
</dbReference>
<dbReference type="PANTHER" id="PTHR30013">
    <property type="entry name" value="NIFE / NIFESE HYDROGENASE SMALL SUBUNIT FAMILY MEMBER"/>
    <property type="match status" value="1"/>
</dbReference>
<dbReference type="InterPro" id="IPR001821">
    <property type="entry name" value="NiFe_hydrogenase_ssu"/>
</dbReference>
<dbReference type="Gene3D" id="4.10.480.10">
    <property type="entry name" value="Cytochrome-c3 hydrogenase, C-terminal domain"/>
    <property type="match status" value="1"/>
</dbReference>
<evidence type="ECO:0000259" key="22">
    <source>
        <dbReference type="Pfam" id="PF14720"/>
    </source>
</evidence>
<keyword evidence="7" id="KW-1003">Cell membrane</keyword>
<dbReference type="Proteomes" id="UP000024900">
    <property type="component" value="Unassembled WGS sequence"/>
</dbReference>
<dbReference type="GO" id="GO:0051539">
    <property type="term" value="F:4 iron, 4 sulfur cluster binding"/>
    <property type="evidence" value="ECO:0007669"/>
    <property type="project" value="UniProtKB-KW"/>
</dbReference>
<dbReference type="Pfam" id="PF01058">
    <property type="entry name" value="Oxidored_q6"/>
    <property type="match status" value="1"/>
</dbReference>
<keyword evidence="14" id="KW-0472">Membrane</keyword>
<evidence type="ECO:0000256" key="16">
    <source>
        <dbReference type="ARBA" id="ARBA00037655"/>
    </source>
</evidence>
<evidence type="ECO:0000256" key="7">
    <source>
        <dbReference type="ARBA" id="ARBA00022475"/>
    </source>
</evidence>
<comment type="subcellular location">
    <subcellularLocation>
        <location evidence="3">Cell membrane</location>
    </subcellularLocation>
</comment>
<evidence type="ECO:0000256" key="8">
    <source>
        <dbReference type="ARBA" id="ARBA00022485"/>
    </source>
</evidence>
<evidence type="ECO:0000256" key="5">
    <source>
        <dbReference type="ARBA" id="ARBA00011771"/>
    </source>
</evidence>
<comment type="function">
    <text evidence="16">This enzyme recycles the H(2) produced by nitrogenase to increase the production of ATP and to protect nitrogenase against inhibition or damage by O(2) under carbon- or phosphate-limited conditions.</text>
</comment>
<evidence type="ECO:0000256" key="3">
    <source>
        <dbReference type="ARBA" id="ARBA00004236"/>
    </source>
</evidence>
<evidence type="ECO:0000256" key="6">
    <source>
        <dbReference type="ARBA" id="ARBA00012082"/>
    </source>
</evidence>
<dbReference type="NCBIfam" id="TIGR01409">
    <property type="entry name" value="TAT_signal_seq"/>
    <property type="match status" value="1"/>
</dbReference>
<dbReference type="FunFam" id="4.10.480.10:FF:000002">
    <property type="entry name" value="Hydrogenase-1 small chain"/>
    <property type="match status" value="1"/>
</dbReference>
<evidence type="ECO:0000313" key="24">
    <source>
        <dbReference type="Proteomes" id="UP000024900"/>
    </source>
</evidence>
<evidence type="ECO:0000256" key="13">
    <source>
        <dbReference type="ARBA" id="ARBA00023014"/>
    </source>
</evidence>
<dbReference type="GO" id="GO:0009375">
    <property type="term" value="C:ferredoxin hydrogenase complex"/>
    <property type="evidence" value="ECO:0007669"/>
    <property type="project" value="InterPro"/>
</dbReference>
<sequence>MNDRLDLLKCSHRRRKLDTNSVADQWPSFWDAGRIRQAENLKAVACYLSGVSLCWLVSCRTSPIVTLATTRLEGFMGDATETFYGVIRRQGITRRSFLKFCSFTAASLGLGASSIAHALETKPRVPVIWLHGLECTCCSESFIRSAHPLIKDALLSMISLDYDHMIMAAAGHQAEAILEETRARYKGGYVLAVEGNPPLNEGGMFCIDGGKPFVEKLTSMAEESMAIVAWGTCASWGCVQAAKPNPTRAVPIDKLITNRPFIKVPGGPPIAEVMSGLVTFITTFGKLPKLDHQGRPSMFYSERIHDKCYRRSHFDAGQFVEEWDDTNARKGYCLYKLGCKGPTTYNACSALRWNGGVSFPIQSGHGCLGCSEDGFWDKGSFYDRLTTIKQFGIEQNADEIGMAAAGVVGLAVAAHAAVTAAKRLRHRPDRPAHKGKPS</sequence>
<dbReference type="GO" id="GO:0009061">
    <property type="term" value="P:anaerobic respiration"/>
    <property type="evidence" value="ECO:0007669"/>
    <property type="project" value="TreeGrafter"/>
</dbReference>
<keyword evidence="8" id="KW-0004">4Fe-4S</keyword>
<dbReference type="InterPro" id="IPR006311">
    <property type="entry name" value="TAT_signal"/>
</dbReference>
<evidence type="ECO:0000259" key="21">
    <source>
        <dbReference type="Pfam" id="PF01058"/>
    </source>
</evidence>
<gene>
    <name evidence="23" type="primary">hupA</name>
    <name evidence="23" type="ORF">BJA5080_08154</name>
</gene>
<evidence type="ECO:0000256" key="19">
    <source>
        <dbReference type="ARBA" id="ARBA00068476"/>
    </source>
</evidence>
<accession>A0A837CQP2</accession>
<comment type="cofactor">
    <cofactor evidence="1">
        <name>[3Fe-4S] cluster</name>
        <dbReference type="ChEBI" id="CHEBI:21137"/>
    </cofactor>
</comment>
<comment type="similarity">
    <text evidence="4">Belongs to the [NiFe]/[NiFeSe] hydrogenase small subunit family.</text>
</comment>
<dbReference type="Pfam" id="PF14720">
    <property type="entry name" value="NiFe_hyd_SSU_C"/>
    <property type="match status" value="1"/>
</dbReference>
<evidence type="ECO:0000256" key="2">
    <source>
        <dbReference type="ARBA" id="ARBA00001966"/>
    </source>
</evidence>
<evidence type="ECO:0000256" key="4">
    <source>
        <dbReference type="ARBA" id="ARBA00006605"/>
    </source>
</evidence>
<feature type="domain" description="NADH:ubiquinone oxidoreductase-like 20kDa subunit" evidence="21">
    <location>
        <begin position="135"/>
        <end position="277"/>
    </location>
</feature>
<evidence type="ECO:0000256" key="12">
    <source>
        <dbReference type="ARBA" id="ARBA00023004"/>
    </source>
</evidence>
<keyword evidence="15" id="KW-0003">3Fe-4S</keyword>
<evidence type="ECO:0000256" key="11">
    <source>
        <dbReference type="ARBA" id="ARBA00023002"/>
    </source>
</evidence>
<dbReference type="GO" id="GO:0044569">
    <property type="term" value="C:[Ni-Fe] hydrogenase complex"/>
    <property type="evidence" value="ECO:0007669"/>
    <property type="project" value="TreeGrafter"/>
</dbReference>
<evidence type="ECO:0000256" key="20">
    <source>
        <dbReference type="ARBA" id="ARBA00080482"/>
    </source>
</evidence>
<evidence type="ECO:0000256" key="17">
    <source>
        <dbReference type="ARBA" id="ARBA00042683"/>
    </source>
</evidence>
<keyword evidence="10" id="KW-0732">Signal</keyword>
<evidence type="ECO:0000256" key="1">
    <source>
        <dbReference type="ARBA" id="ARBA00001927"/>
    </source>
</evidence>
<comment type="caution">
    <text evidence="23">The sequence shown here is derived from an EMBL/GenBank/DDBJ whole genome shotgun (WGS) entry which is preliminary data.</text>
</comment>
<comment type="cofactor">
    <cofactor evidence="2">
        <name>[4Fe-4S] cluster</name>
        <dbReference type="ChEBI" id="CHEBI:49883"/>
    </cofactor>
</comment>
<evidence type="ECO:0000256" key="10">
    <source>
        <dbReference type="ARBA" id="ARBA00022729"/>
    </source>
</evidence>
<keyword evidence="9" id="KW-0479">Metal-binding</keyword>
<dbReference type="PRINTS" id="PR00614">
    <property type="entry name" value="NIHGNASESMLL"/>
</dbReference>
<dbReference type="InterPro" id="IPR006137">
    <property type="entry name" value="NADH_UbQ_OxRdtase-like_20kDa"/>
</dbReference>
<protein>
    <recommendedName>
        <fullName evidence="19">Uptake hydrogenase small subunit</fullName>
        <ecNumber evidence="6">1.12.99.6</ecNumber>
    </recommendedName>
    <alternativeName>
        <fullName evidence="17">Hydrogenlyase</fullName>
    </alternativeName>
    <alternativeName>
        <fullName evidence="20">Membrane-bound hydrogenase small subunit</fullName>
    </alternativeName>
</protein>
<feature type="domain" description="Cytochrome-c3 hydrogenase C-terminal" evidence="22">
    <location>
        <begin position="300"/>
        <end position="381"/>
    </location>
</feature>
<keyword evidence="11" id="KW-0560">Oxidoreductase</keyword>
<dbReference type="GO" id="GO:0008901">
    <property type="term" value="F:ferredoxin hydrogenase activity"/>
    <property type="evidence" value="ECO:0007669"/>
    <property type="project" value="InterPro"/>
</dbReference>
<dbReference type="GO" id="GO:0046872">
    <property type="term" value="F:metal ion binding"/>
    <property type="evidence" value="ECO:0007669"/>
    <property type="project" value="UniProtKB-KW"/>
</dbReference>
<dbReference type="InterPro" id="IPR037024">
    <property type="entry name" value="NiFe_Hase_small_N_sf"/>
</dbReference>
<dbReference type="AlphaFoldDB" id="A0A837CQP2"/>
<comment type="catalytic activity">
    <reaction evidence="18">
        <text>H2 + A = AH2</text>
        <dbReference type="Rhea" id="RHEA:12116"/>
        <dbReference type="ChEBI" id="CHEBI:13193"/>
        <dbReference type="ChEBI" id="CHEBI:17499"/>
        <dbReference type="ChEBI" id="CHEBI:18276"/>
        <dbReference type="EC" id="1.12.99.6"/>
    </reaction>
</comment>
<evidence type="ECO:0000256" key="15">
    <source>
        <dbReference type="ARBA" id="ARBA00023291"/>
    </source>
</evidence>
<dbReference type="GO" id="GO:0005886">
    <property type="term" value="C:plasma membrane"/>
    <property type="evidence" value="ECO:0007669"/>
    <property type="project" value="UniProtKB-SubCell"/>
</dbReference>
<name>A0A837CQP2_9BRAD</name>
<proteinExistence type="inferred from homology"/>
<dbReference type="SUPFAM" id="SSF56770">
    <property type="entry name" value="HydA/Nqo6-like"/>
    <property type="match status" value="1"/>
</dbReference>
<evidence type="ECO:0000313" key="23">
    <source>
        <dbReference type="EMBL" id="KGJ71452.1"/>
    </source>
</evidence>
<evidence type="ECO:0000256" key="18">
    <source>
        <dbReference type="ARBA" id="ARBA00048757"/>
    </source>
</evidence>
<reference evidence="23 24" key="1">
    <citation type="journal article" date="2014" name="BMC Genomics">
        <title>Comparative genomics of Bradyrhizobium japonicum CPAC 15 and Bradyrhizobium diazoefficiens CPAC 7: elite model strains for understanding symbiotic performance with soybean.</title>
        <authorList>
            <person name="Siqueira A.F."/>
            <person name="Ormeno-Orrillo E."/>
            <person name="Souza R.C."/>
            <person name="Rodrigues E.P."/>
            <person name="Almeida L.G."/>
            <person name="Barcellos F.G."/>
            <person name="Batista J.S."/>
            <person name="Nakatami A.S."/>
            <person name="Martinez-Romero E."/>
            <person name="Vasconcelos A.T."/>
            <person name="Hungria M."/>
        </authorList>
    </citation>
    <scope>NUCLEOTIDE SEQUENCE [LARGE SCALE GENOMIC DNA]</scope>
    <source>
        <strain evidence="23 24">SEMIA 5080</strain>
    </source>
</reference>
<dbReference type="GO" id="GO:0051538">
    <property type="term" value="F:3 iron, 4 sulfur cluster binding"/>
    <property type="evidence" value="ECO:0007669"/>
    <property type="project" value="UniProtKB-KW"/>
</dbReference>
<dbReference type="Gene3D" id="3.40.50.700">
    <property type="entry name" value="NADH:ubiquinone oxidoreductase-like, 20kDa subunit"/>
    <property type="match status" value="1"/>
</dbReference>
<dbReference type="NCBIfam" id="TIGR00391">
    <property type="entry name" value="hydA"/>
    <property type="match status" value="1"/>
</dbReference>
<dbReference type="PANTHER" id="PTHR30013:SF6">
    <property type="entry name" value="HYDROGENASE-1 SMALL CHAIN"/>
    <property type="match status" value="1"/>
</dbReference>
<evidence type="ECO:0000256" key="14">
    <source>
        <dbReference type="ARBA" id="ARBA00023136"/>
    </source>
</evidence>
<dbReference type="EC" id="1.12.99.6" evidence="6"/>
<dbReference type="InterPro" id="IPR037148">
    <property type="entry name" value="NiFe-Hase_small_C_sf"/>
</dbReference>
<dbReference type="InterPro" id="IPR027394">
    <property type="entry name" value="Cytochrome-c3_hydrogenase_C"/>
</dbReference>
<evidence type="ECO:0000256" key="9">
    <source>
        <dbReference type="ARBA" id="ARBA00022723"/>
    </source>
</evidence>
<dbReference type="EMBL" id="ADOU02000002">
    <property type="protein sequence ID" value="KGJ71452.1"/>
    <property type="molecule type" value="Genomic_DNA"/>
</dbReference>
<dbReference type="InterPro" id="IPR019546">
    <property type="entry name" value="TAT_signal_bac_arc"/>
</dbReference>
<comment type="subunit">
    <text evidence="5">Heterodimer of a large and a small subunit.</text>
</comment>
<organism evidence="23 24">
    <name type="scientific">Bradyrhizobium diazoefficiens SEMIA 5080</name>
    <dbReference type="NCBI Taxonomy" id="754504"/>
    <lineage>
        <taxon>Bacteria</taxon>
        <taxon>Pseudomonadati</taxon>
        <taxon>Pseudomonadota</taxon>
        <taxon>Alphaproteobacteria</taxon>
        <taxon>Hyphomicrobiales</taxon>
        <taxon>Nitrobacteraceae</taxon>
        <taxon>Bradyrhizobium</taxon>
    </lineage>
</organism>
<keyword evidence="13" id="KW-0411">Iron-sulfur</keyword>
<dbReference type="GO" id="GO:0009055">
    <property type="term" value="F:electron transfer activity"/>
    <property type="evidence" value="ECO:0007669"/>
    <property type="project" value="TreeGrafter"/>
</dbReference>
<keyword evidence="12" id="KW-0408">Iron</keyword>
<dbReference type="PROSITE" id="PS51318">
    <property type="entry name" value="TAT"/>
    <property type="match status" value="1"/>
</dbReference>